<reference evidence="1 2" key="1">
    <citation type="submission" date="2014-07" db="EMBL/GenBank/DDBJ databases">
        <title>Methanogenic archaea and the global carbon cycle.</title>
        <authorList>
            <person name="Henriksen J.R."/>
            <person name="Luke J."/>
            <person name="Reinhart S."/>
            <person name="Benedict M.N."/>
            <person name="Youngblut N.D."/>
            <person name="Metcalf M.E."/>
            <person name="Whitaker R.J."/>
            <person name="Metcalf W.W."/>
        </authorList>
    </citation>
    <scope>NUCLEOTIDE SEQUENCE [LARGE SCALE GENOMIC DNA]</scope>
    <source>
        <strain evidence="1 2">LYC</strain>
    </source>
</reference>
<dbReference type="RefSeq" id="WP_048039711.1">
    <property type="nucleotide sequence ID" value="NZ_CP009513.1"/>
</dbReference>
<organism evidence="1 2">
    <name type="scientific">Methanosarcina mazei LYC</name>
    <dbReference type="NCBI Taxonomy" id="1434114"/>
    <lineage>
        <taxon>Archaea</taxon>
        <taxon>Methanobacteriati</taxon>
        <taxon>Methanobacteriota</taxon>
        <taxon>Stenosarchaea group</taxon>
        <taxon>Methanomicrobia</taxon>
        <taxon>Methanosarcinales</taxon>
        <taxon>Methanosarcinaceae</taxon>
        <taxon>Methanosarcina</taxon>
    </lineage>
</organism>
<protein>
    <recommendedName>
        <fullName evidence="3">Zinc-binding protein</fullName>
    </recommendedName>
</protein>
<evidence type="ECO:0000313" key="1">
    <source>
        <dbReference type="EMBL" id="AKB67110.1"/>
    </source>
</evidence>
<name>A0A0E3RM41_METMZ</name>
<dbReference type="EMBL" id="CP009513">
    <property type="protein sequence ID" value="AKB67110.1"/>
    <property type="molecule type" value="Genomic_DNA"/>
</dbReference>
<sequence>MAEETKCSCGSANVGIFACSGASNVGQIANKIAVELTKQEVGKMMCTVGIGGRINGLLKSAEGSERLIAIDGCPLNCTKQTLELAGFTPERHIVVSELGIKKNKDLDLKDEEVKEARDKVKEILQSE</sequence>
<accession>A0A0E3RM41</accession>
<gene>
    <name evidence="1" type="ORF">MSMAL_0567</name>
</gene>
<dbReference type="GeneID" id="24876725"/>
<evidence type="ECO:0000313" key="2">
    <source>
        <dbReference type="Proteomes" id="UP000033063"/>
    </source>
</evidence>
<dbReference type="HOGENOM" id="CLU_143943_0_0_2"/>
<dbReference type="PATRIC" id="fig|1434114.4.peg.695"/>
<dbReference type="Pfam" id="PF08859">
    <property type="entry name" value="DGC"/>
    <property type="match status" value="1"/>
</dbReference>
<dbReference type="PROSITE" id="PS51257">
    <property type="entry name" value="PROKAR_LIPOPROTEIN"/>
    <property type="match status" value="1"/>
</dbReference>
<dbReference type="PIRSF" id="PIRSF037181">
    <property type="entry name" value="DGC"/>
    <property type="match status" value="1"/>
</dbReference>
<dbReference type="Proteomes" id="UP000033063">
    <property type="component" value="Chromosome"/>
</dbReference>
<dbReference type="InterPro" id="IPR014958">
    <property type="entry name" value="DGC"/>
</dbReference>
<evidence type="ECO:0008006" key="3">
    <source>
        <dbReference type="Google" id="ProtNLM"/>
    </source>
</evidence>
<dbReference type="AlphaFoldDB" id="A0A0E3RM41"/>
<proteinExistence type="predicted"/>